<feature type="non-terminal residue" evidence="2">
    <location>
        <position position="1"/>
    </location>
</feature>
<evidence type="ECO:0000313" key="2">
    <source>
        <dbReference type="EMBL" id="TVU03784.1"/>
    </source>
</evidence>
<feature type="region of interest" description="Disordered" evidence="1">
    <location>
        <begin position="34"/>
        <end position="66"/>
    </location>
</feature>
<dbReference type="Proteomes" id="UP000324897">
    <property type="component" value="Chromosome 5"/>
</dbReference>
<dbReference type="AlphaFoldDB" id="A0A5J9SXT9"/>
<reference evidence="2 4" key="1">
    <citation type="journal article" date="2019" name="Sci. Rep.">
        <title>A high-quality genome of Eragrostis curvula grass provides insights into Poaceae evolution and supports new strategies to enhance forage quality.</title>
        <authorList>
            <person name="Carballo J."/>
            <person name="Santos B.A.C.M."/>
            <person name="Zappacosta D."/>
            <person name="Garbus I."/>
            <person name="Selva J.P."/>
            <person name="Gallo C.A."/>
            <person name="Diaz A."/>
            <person name="Albertini E."/>
            <person name="Caccamo M."/>
            <person name="Echenique V."/>
        </authorList>
    </citation>
    <scope>NUCLEOTIDE SEQUENCE [LARGE SCALE GENOMIC DNA]</scope>
    <source>
        <strain evidence="4">cv. Victoria</strain>
        <tissue evidence="2">Leaf</tissue>
    </source>
</reference>
<keyword evidence="4" id="KW-1185">Reference proteome</keyword>
<evidence type="ECO:0000313" key="4">
    <source>
        <dbReference type="Proteomes" id="UP000324897"/>
    </source>
</evidence>
<organism evidence="2 4">
    <name type="scientific">Eragrostis curvula</name>
    <name type="common">weeping love grass</name>
    <dbReference type="NCBI Taxonomy" id="38414"/>
    <lineage>
        <taxon>Eukaryota</taxon>
        <taxon>Viridiplantae</taxon>
        <taxon>Streptophyta</taxon>
        <taxon>Embryophyta</taxon>
        <taxon>Tracheophyta</taxon>
        <taxon>Spermatophyta</taxon>
        <taxon>Magnoliopsida</taxon>
        <taxon>Liliopsida</taxon>
        <taxon>Poales</taxon>
        <taxon>Poaceae</taxon>
        <taxon>PACMAD clade</taxon>
        <taxon>Chloridoideae</taxon>
        <taxon>Eragrostideae</taxon>
        <taxon>Eragrostidinae</taxon>
        <taxon>Eragrostis</taxon>
    </lineage>
</organism>
<sequence length="111" mass="11890">MPARAAAPLARICCALSPRANGRALLHALPPVSHSRACRPASPRPGNAASRCDPASSRQPACRREPPWPRLRAAAPRLQKTSERGSVHLGGVLECVLEVVVLCGISRYLWP</sequence>
<dbReference type="EMBL" id="RWGY01000004">
    <property type="protein sequence ID" value="TVU44073.1"/>
    <property type="molecule type" value="Genomic_DNA"/>
</dbReference>
<proteinExistence type="predicted"/>
<protein>
    <submittedName>
        <fullName evidence="2">Uncharacterized protein</fullName>
    </submittedName>
</protein>
<evidence type="ECO:0000256" key="1">
    <source>
        <dbReference type="SAM" id="MobiDB-lite"/>
    </source>
</evidence>
<name>A0A5J9SXT9_9POAL</name>
<dbReference type="EMBL" id="RWGY01000143">
    <property type="protein sequence ID" value="TVU03784.1"/>
    <property type="molecule type" value="Genomic_DNA"/>
</dbReference>
<comment type="caution">
    <text evidence="2">The sequence shown here is derived from an EMBL/GenBank/DDBJ whole genome shotgun (WGS) entry which is preliminary data.</text>
</comment>
<gene>
    <name evidence="3" type="ORF">EJB05_03501</name>
    <name evidence="2" type="ORF">EJB05_50672</name>
</gene>
<dbReference type="Gramene" id="TVU44073">
    <property type="protein sequence ID" value="TVU44073"/>
    <property type="gene ID" value="EJB05_03501"/>
</dbReference>
<dbReference type="Gramene" id="TVU03784">
    <property type="protein sequence ID" value="TVU03784"/>
    <property type="gene ID" value="EJB05_50672"/>
</dbReference>
<accession>A0A5J9SXT9</accession>
<evidence type="ECO:0000313" key="3">
    <source>
        <dbReference type="EMBL" id="TVU44073.1"/>
    </source>
</evidence>